<organism evidence="1">
    <name type="scientific">marine sediment metagenome</name>
    <dbReference type="NCBI Taxonomy" id="412755"/>
    <lineage>
        <taxon>unclassified sequences</taxon>
        <taxon>metagenomes</taxon>
        <taxon>ecological metagenomes</taxon>
    </lineage>
</organism>
<evidence type="ECO:0000313" key="1">
    <source>
        <dbReference type="EMBL" id="KKM80663.1"/>
    </source>
</evidence>
<gene>
    <name evidence="1" type="ORF">LCGC14_1337670</name>
</gene>
<proteinExistence type="predicted"/>
<accession>A0A0F9KFD9</accession>
<protein>
    <submittedName>
        <fullName evidence="1">Uncharacterized protein</fullName>
    </submittedName>
</protein>
<sequence>MRAPALVRQVRARLTGYFWLPCTACGHWFAGYEDHGPGVMGSRGSGWTTCSRPECVTELEKAVWAYDPAFLETLMKITPDIRNRGSGPYGYDYLVDANWATEVAAGNGTEGQQFSTFHGHTFKVYSTIQRNARHDSEGARSSWR</sequence>
<reference evidence="1" key="1">
    <citation type="journal article" date="2015" name="Nature">
        <title>Complex archaea that bridge the gap between prokaryotes and eukaryotes.</title>
        <authorList>
            <person name="Spang A."/>
            <person name="Saw J.H."/>
            <person name="Jorgensen S.L."/>
            <person name="Zaremba-Niedzwiedzka K."/>
            <person name="Martijn J."/>
            <person name="Lind A.E."/>
            <person name="van Eijk R."/>
            <person name="Schleper C."/>
            <person name="Guy L."/>
            <person name="Ettema T.J."/>
        </authorList>
    </citation>
    <scope>NUCLEOTIDE SEQUENCE</scope>
</reference>
<name>A0A0F9KFD9_9ZZZZ</name>
<dbReference type="AlphaFoldDB" id="A0A0F9KFD9"/>
<dbReference type="EMBL" id="LAZR01008145">
    <property type="protein sequence ID" value="KKM80663.1"/>
    <property type="molecule type" value="Genomic_DNA"/>
</dbReference>
<comment type="caution">
    <text evidence="1">The sequence shown here is derived from an EMBL/GenBank/DDBJ whole genome shotgun (WGS) entry which is preliminary data.</text>
</comment>